<dbReference type="GO" id="GO:0002250">
    <property type="term" value="P:adaptive immune response"/>
    <property type="evidence" value="ECO:0007669"/>
    <property type="project" value="UniProtKB-KW"/>
</dbReference>
<evidence type="ECO:0000256" key="4">
    <source>
        <dbReference type="SAM" id="SignalP"/>
    </source>
</evidence>
<organism evidence="6 7">
    <name type="scientific">Sakesphorus luctuosus</name>
    <dbReference type="NCBI Taxonomy" id="419690"/>
    <lineage>
        <taxon>Eukaryota</taxon>
        <taxon>Metazoa</taxon>
        <taxon>Chordata</taxon>
        <taxon>Craniata</taxon>
        <taxon>Vertebrata</taxon>
        <taxon>Euteleostomi</taxon>
        <taxon>Archelosauria</taxon>
        <taxon>Archosauria</taxon>
        <taxon>Dinosauria</taxon>
        <taxon>Saurischia</taxon>
        <taxon>Theropoda</taxon>
        <taxon>Coelurosauria</taxon>
        <taxon>Aves</taxon>
        <taxon>Neognathae</taxon>
        <taxon>Neoaves</taxon>
        <taxon>Telluraves</taxon>
        <taxon>Australaves</taxon>
        <taxon>Passeriformes</taxon>
        <taxon>Thamnophilidae</taxon>
        <taxon>Sakesphorus</taxon>
    </lineage>
</organism>
<keyword evidence="1" id="KW-0391">Immunity</keyword>
<accession>A0A7K8YS37</accession>
<comment type="caution">
    <text evidence="6">The sequence shown here is derived from an EMBL/GenBank/DDBJ whole genome shotgun (WGS) entry which is preliminary data.</text>
</comment>
<name>A0A7K8YS37_9PASS</name>
<evidence type="ECO:0000256" key="3">
    <source>
        <dbReference type="ARBA" id="ARBA00043265"/>
    </source>
</evidence>
<dbReference type="EMBL" id="VWZD01006888">
    <property type="protein sequence ID" value="NXG05835.1"/>
    <property type="molecule type" value="Genomic_DNA"/>
</dbReference>
<dbReference type="InterPro" id="IPR050199">
    <property type="entry name" value="IgHV"/>
</dbReference>
<feature type="signal peptide" evidence="4">
    <location>
        <begin position="1"/>
        <end position="23"/>
    </location>
</feature>
<protein>
    <submittedName>
        <fullName evidence="6">HV01 protein</fullName>
    </submittedName>
</protein>
<keyword evidence="7" id="KW-1185">Reference proteome</keyword>
<feature type="non-terminal residue" evidence="6">
    <location>
        <position position="131"/>
    </location>
</feature>
<feature type="domain" description="Ig-like" evidence="5">
    <location>
        <begin position="38"/>
        <end position="131"/>
    </location>
</feature>
<sequence length="131" mass="14390">MSAGLGPWLLSLALALGPAGLWAQWRLQEDGGGLQMLGKSVRLSCRGSGFTLGHYNVLWYRQSPRGSFEWVSFINPLGHGQHNRAAVQDRATTFWNNAQSETYLSLQALQPQDSARYFCAIHTGTGNPAEL</sequence>
<keyword evidence="2" id="KW-1064">Adaptive immunity</keyword>
<dbReference type="InterPro" id="IPR013783">
    <property type="entry name" value="Ig-like_fold"/>
</dbReference>
<dbReference type="PANTHER" id="PTHR23266">
    <property type="entry name" value="IMMUNOGLOBULIN HEAVY CHAIN"/>
    <property type="match status" value="1"/>
</dbReference>
<dbReference type="SMART" id="SM00406">
    <property type="entry name" value="IGv"/>
    <property type="match status" value="1"/>
</dbReference>
<keyword evidence="4" id="KW-0732">Signal</keyword>
<feature type="non-terminal residue" evidence="6">
    <location>
        <position position="1"/>
    </location>
</feature>
<evidence type="ECO:0000259" key="5">
    <source>
        <dbReference type="PROSITE" id="PS50835"/>
    </source>
</evidence>
<proteinExistence type="predicted"/>
<dbReference type="SUPFAM" id="SSF48726">
    <property type="entry name" value="Immunoglobulin"/>
    <property type="match status" value="1"/>
</dbReference>
<dbReference type="GO" id="GO:0005576">
    <property type="term" value="C:extracellular region"/>
    <property type="evidence" value="ECO:0007669"/>
    <property type="project" value="UniProtKB-ARBA"/>
</dbReference>
<dbReference type="GO" id="GO:0019814">
    <property type="term" value="C:immunoglobulin complex"/>
    <property type="evidence" value="ECO:0007669"/>
    <property type="project" value="UniProtKB-KW"/>
</dbReference>
<gene>
    <name evidence="6" type="primary">C3</name>
    <name evidence="6" type="ORF">SAKLUC_R00393</name>
</gene>
<evidence type="ECO:0000256" key="2">
    <source>
        <dbReference type="ARBA" id="ARBA00023130"/>
    </source>
</evidence>
<evidence type="ECO:0000313" key="6">
    <source>
        <dbReference type="EMBL" id="NXG05835.1"/>
    </source>
</evidence>
<dbReference type="InterPro" id="IPR036179">
    <property type="entry name" value="Ig-like_dom_sf"/>
</dbReference>
<evidence type="ECO:0000313" key="7">
    <source>
        <dbReference type="Proteomes" id="UP000558958"/>
    </source>
</evidence>
<dbReference type="InterPro" id="IPR013106">
    <property type="entry name" value="Ig_V-set"/>
</dbReference>
<dbReference type="PROSITE" id="PS50835">
    <property type="entry name" value="IG_LIKE"/>
    <property type="match status" value="1"/>
</dbReference>
<dbReference type="InterPro" id="IPR007110">
    <property type="entry name" value="Ig-like_dom"/>
</dbReference>
<dbReference type="Gene3D" id="2.60.40.10">
    <property type="entry name" value="Immunoglobulins"/>
    <property type="match status" value="1"/>
</dbReference>
<keyword evidence="3" id="KW-1280">Immunoglobulin</keyword>
<reference evidence="6 7" key="1">
    <citation type="submission" date="2019-09" db="EMBL/GenBank/DDBJ databases">
        <title>Bird 10,000 Genomes (B10K) Project - Family phase.</title>
        <authorList>
            <person name="Zhang G."/>
        </authorList>
    </citation>
    <scope>NUCLEOTIDE SEQUENCE [LARGE SCALE GENOMIC DNA]</scope>
    <source>
        <strain evidence="6">B10K-DU-001-06</strain>
        <tissue evidence="6">Muscle</tissue>
    </source>
</reference>
<dbReference type="Pfam" id="PF07686">
    <property type="entry name" value="V-set"/>
    <property type="match status" value="1"/>
</dbReference>
<feature type="chain" id="PRO_5029765833" evidence="4">
    <location>
        <begin position="24"/>
        <end position="131"/>
    </location>
</feature>
<dbReference type="Proteomes" id="UP000558958">
    <property type="component" value="Unassembled WGS sequence"/>
</dbReference>
<dbReference type="AlphaFoldDB" id="A0A7K8YS37"/>
<evidence type="ECO:0000256" key="1">
    <source>
        <dbReference type="ARBA" id="ARBA00022859"/>
    </source>
</evidence>